<proteinExistence type="predicted"/>
<evidence type="ECO:0000313" key="2">
    <source>
        <dbReference type="EMBL" id="MFD1064316.1"/>
    </source>
</evidence>
<evidence type="ECO:0000259" key="1">
    <source>
        <dbReference type="Pfam" id="PF08800"/>
    </source>
</evidence>
<sequence length="938" mass="109758">MIFQNEQNNFNYKEVKEINESVINNMYNAQSEKRGELFMLEDALLNKTISKEDLELILEFYCETPITSSEEDLKYPKLKAQLWKAYNDFGKNSKVFKTTKREFESLDLKLTPVGRQYAIESMVENKEVTFFKDLYSNAPKHTTISKVLEDIKNEKHKALIKEIRNSESKEEKNTLKKKLPVVLFNGLFYKRHGDRFIKFSKYMCLDFDDFNSIEDVEKTKERLIEDPYVYAVFKSPKGFGLKVLIKVERKNTIEHLQYFEGAKAHFSSIDGFDDACKDIARSCFMSSDPDLYINTKAEVFTKKLEVSAGNEKLSTSKQRKSKQKLIILENDIEKERSIFDETDLDKITKLVYKYWESKYSLFEGNRNNNLYKLAIKLYSAGVPEADITTFFYERFKGVFESDEELDSIVSSACKNESIFNSKPWQNYELKRKVIALLENENDLNELLSENKIDNNNLMVQKELDDLKSENQVFWEVIIDKERRITGYKVNEFRVIKFLKSANIFCLNTGGSFQYYEIKNNLIYELNIFDIKNFIVNYIRETQVGNELLISTFLKQKALYSDLFLSDLKIEGFERQRDTSEEVYKYFLNGVLVISKHKQNQFINYSELENPVYASQIIQHKYLEKAEGKSDFETFVADIADGNIDSFRSALGYLCSNYKSQSSAKAVILSDNSTSFQEANGGRGKSLISKAISMFSNVVRIDGKRYSAKDGFALAPVKHTNEVVFIDDLKQGFHFTDMYNLISDDFEITKKYSDKEIIPFKLAPKILLSSNYPIKGSDESSKRRRFDLVLSDFYSTKYSPVDKFGREFFTSWKETDWNNYYHYMTGCVELFLEKGLIDMSTDSMKLKGLIADTSEDFMSFMDDNLESLEIDFFRLETIKQQYYQHSNHNLSARKLKGWIVKWCDYYDYKLIDNRVNNKRVYKLSKQVILMMSNYNKLVA</sequence>
<name>A0ABW3NDA6_9FLAO</name>
<reference evidence="3" key="1">
    <citation type="journal article" date="2019" name="Int. J. Syst. Evol. Microbiol.">
        <title>The Global Catalogue of Microorganisms (GCM) 10K type strain sequencing project: providing services to taxonomists for standard genome sequencing and annotation.</title>
        <authorList>
            <consortium name="The Broad Institute Genomics Platform"/>
            <consortium name="The Broad Institute Genome Sequencing Center for Infectious Disease"/>
            <person name="Wu L."/>
            <person name="Ma J."/>
        </authorList>
    </citation>
    <scope>NUCLEOTIDE SEQUENCE [LARGE SCALE GENOMIC DNA]</scope>
    <source>
        <strain evidence="3">CCUG 62215</strain>
    </source>
</reference>
<accession>A0ABW3NDA6</accession>
<evidence type="ECO:0000313" key="3">
    <source>
        <dbReference type="Proteomes" id="UP001597013"/>
    </source>
</evidence>
<dbReference type="InterPro" id="IPR014907">
    <property type="entry name" value="BT4734-like_N"/>
</dbReference>
<dbReference type="EMBL" id="JBHTJL010000019">
    <property type="protein sequence ID" value="MFD1064316.1"/>
    <property type="molecule type" value="Genomic_DNA"/>
</dbReference>
<feature type="domain" description="BT4734-like N-terminal" evidence="1">
    <location>
        <begin position="175"/>
        <end position="292"/>
    </location>
</feature>
<dbReference type="Proteomes" id="UP001597013">
    <property type="component" value="Unassembled WGS sequence"/>
</dbReference>
<gene>
    <name evidence="2" type="ORF">ACFQ1Q_13760</name>
</gene>
<dbReference type="RefSeq" id="WP_386132697.1">
    <property type="nucleotide sequence ID" value="NZ_JBHTJL010000019.1"/>
</dbReference>
<protein>
    <submittedName>
        <fullName evidence="2">BT4734/BF3469 family protein</fullName>
    </submittedName>
</protein>
<comment type="caution">
    <text evidence="2">The sequence shown here is derived from an EMBL/GenBank/DDBJ whole genome shotgun (WGS) entry which is preliminary data.</text>
</comment>
<dbReference type="Pfam" id="PF08800">
    <property type="entry name" value="BT4734-like_N"/>
    <property type="match status" value="1"/>
</dbReference>
<keyword evidence="3" id="KW-1185">Reference proteome</keyword>
<organism evidence="2 3">
    <name type="scientific">Winogradskyella litorisediminis</name>
    <dbReference type="NCBI Taxonomy" id="1156618"/>
    <lineage>
        <taxon>Bacteria</taxon>
        <taxon>Pseudomonadati</taxon>
        <taxon>Bacteroidota</taxon>
        <taxon>Flavobacteriia</taxon>
        <taxon>Flavobacteriales</taxon>
        <taxon>Flavobacteriaceae</taxon>
        <taxon>Winogradskyella</taxon>
    </lineage>
</organism>